<keyword evidence="3" id="KW-0472">Membrane</keyword>
<evidence type="ECO:0000256" key="1">
    <source>
        <dbReference type="ARBA" id="ARBA00023319"/>
    </source>
</evidence>
<dbReference type="Pfam" id="PF07679">
    <property type="entry name" value="I-set"/>
    <property type="match status" value="1"/>
</dbReference>
<dbReference type="Gene3D" id="2.60.40.10">
    <property type="entry name" value="Immunoglobulins"/>
    <property type="match status" value="1"/>
</dbReference>
<dbReference type="InterPro" id="IPR013783">
    <property type="entry name" value="Ig-like_fold"/>
</dbReference>
<keyword evidence="3" id="KW-1133">Transmembrane helix</keyword>
<dbReference type="SUPFAM" id="SSF48726">
    <property type="entry name" value="Immunoglobulin"/>
    <property type="match status" value="1"/>
</dbReference>
<dbReference type="InterPro" id="IPR036179">
    <property type="entry name" value="Ig-like_dom_sf"/>
</dbReference>
<dbReference type="InterPro" id="IPR003599">
    <property type="entry name" value="Ig_sub"/>
</dbReference>
<dbReference type="InterPro" id="IPR013098">
    <property type="entry name" value="Ig_I-set"/>
</dbReference>
<evidence type="ECO:0000256" key="3">
    <source>
        <dbReference type="SAM" id="Phobius"/>
    </source>
</evidence>
<dbReference type="Proteomes" id="UP000318571">
    <property type="component" value="Chromosome 9"/>
</dbReference>
<accession>A0A553NXR7</accession>
<keyword evidence="3" id="KW-0812">Transmembrane</keyword>
<evidence type="ECO:0000313" key="5">
    <source>
        <dbReference type="EMBL" id="TRY70216.1"/>
    </source>
</evidence>
<reference evidence="5 6" key="1">
    <citation type="journal article" date="2018" name="Nat. Ecol. Evol.">
        <title>Genomic signatures of mitonuclear coevolution across populations of Tigriopus californicus.</title>
        <authorList>
            <person name="Barreto F.S."/>
            <person name="Watson E.T."/>
            <person name="Lima T.G."/>
            <person name="Willett C.S."/>
            <person name="Edmands S."/>
            <person name="Li W."/>
            <person name="Burton R.S."/>
        </authorList>
    </citation>
    <scope>NUCLEOTIDE SEQUENCE [LARGE SCALE GENOMIC DNA]</scope>
    <source>
        <strain evidence="5 6">San Diego</strain>
    </source>
</reference>
<sequence>MDLNTDQDFLVKCDSITQHHRRHTQSDNHSSSRSGPLLKDPSNKTPTSSRIPSQYHVPWSILLFQLTILVSMGSKTVAGLIPEFLSYKTCADAPPSFSGCMSNVTADLGERVVLNCQVDPRCVIQYLHWYHEPMVGDKRLLKTGKSSNDPYVQTINRVEEHNFGRYICVIANVAGETECSAYLAIRSSSRIVTLSLSLFMGCAILSISTMIPNQLFLTEARRRR</sequence>
<gene>
    <name evidence="5" type="ORF">TCAL_17251</name>
</gene>
<feature type="region of interest" description="Disordered" evidence="2">
    <location>
        <begin position="18"/>
        <end position="51"/>
    </location>
</feature>
<dbReference type="PANTHER" id="PTHR10075:SF14">
    <property type="entry name" value="CELL ADHESION MOLECULE DSCAM2-RELATED"/>
    <property type="match status" value="1"/>
</dbReference>
<dbReference type="PANTHER" id="PTHR10075">
    <property type="entry name" value="BASIGIN RELATED"/>
    <property type="match status" value="1"/>
</dbReference>
<evidence type="ECO:0000259" key="4">
    <source>
        <dbReference type="PROSITE" id="PS50835"/>
    </source>
</evidence>
<dbReference type="EMBL" id="VCGU01000009">
    <property type="protein sequence ID" value="TRY70216.1"/>
    <property type="molecule type" value="Genomic_DNA"/>
</dbReference>
<keyword evidence="1" id="KW-0393">Immunoglobulin domain</keyword>
<feature type="transmembrane region" description="Helical" evidence="3">
    <location>
        <begin position="196"/>
        <end position="217"/>
    </location>
</feature>
<evidence type="ECO:0000256" key="2">
    <source>
        <dbReference type="SAM" id="MobiDB-lite"/>
    </source>
</evidence>
<protein>
    <recommendedName>
        <fullName evidence="4">Ig-like domain-containing protein</fullName>
    </recommendedName>
</protein>
<dbReference type="PROSITE" id="PS50835">
    <property type="entry name" value="IG_LIKE"/>
    <property type="match status" value="1"/>
</dbReference>
<organism evidence="5 6">
    <name type="scientific">Tigriopus californicus</name>
    <name type="common">Marine copepod</name>
    <dbReference type="NCBI Taxonomy" id="6832"/>
    <lineage>
        <taxon>Eukaryota</taxon>
        <taxon>Metazoa</taxon>
        <taxon>Ecdysozoa</taxon>
        <taxon>Arthropoda</taxon>
        <taxon>Crustacea</taxon>
        <taxon>Multicrustacea</taxon>
        <taxon>Hexanauplia</taxon>
        <taxon>Copepoda</taxon>
        <taxon>Harpacticoida</taxon>
        <taxon>Harpacticidae</taxon>
        <taxon>Tigriopus</taxon>
    </lineage>
</organism>
<dbReference type="OMA" id="GRYICVI"/>
<name>A0A553NXR7_TIGCA</name>
<proteinExistence type="predicted"/>
<dbReference type="SMART" id="SM00409">
    <property type="entry name" value="IG"/>
    <property type="match status" value="1"/>
</dbReference>
<keyword evidence="6" id="KW-1185">Reference proteome</keyword>
<dbReference type="STRING" id="6832.A0A553NXR7"/>
<feature type="domain" description="Ig-like" evidence="4">
    <location>
        <begin position="95"/>
        <end position="184"/>
    </location>
</feature>
<evidence type="ECO:0000313" key="6">
    <source>
        <dbReference type="Proteomes" id="UP000318571"/>
    </source>
</evidence>
<dbReference type="InterPro" id="IPR007110">
    <property type="entry name" value="Ig-like_dom"/>
</dbReference>
<dbReference type="AlphaFoldDB" id="A0A553NXR7"/>
<comment type="caution">
    <text evidence="5">The sequence shown here is derived from an EMBL/GenBank/DDBJ whole genome shotgun (WGS) entry which is preliminary data.</text>
</comment>